<sequence>MGGGDGVVGHGRTLALPPARSGVPDRERAAVQASVRRPFTDVHPAVGISSRTRP</sequence>
<accession>A0A919U541</accession>
<organism evidence="2 3">
    <name type="scientific">Cellulomonas pakistanensis</name>
    <dbReference type="NCBI Taxonomy" id="992287"/>
    <lineage>
        <taxon>Bacteria</taxon>
        <taxon>Bacillati</taxon>
        <taxon>Actinomycetota</taxon>
        <taxon>Actinomycetes</taxon>
        <taxon>Micrococcales</taxon>
        <taxon>Cellulomonadaceae</taxon>
        <taxon>Cellulomonas</taxon>
    </lineage>
</organism>
<dbReference type="AlphaFoldDB" id="A0A919U541"/>
<feature type="region of interest" description="Disordered" evidence="1">
    <location>
        <begin position="1"/>
        <end position="25"/>
    </location>
</feature>
<gene>
    <name evidence="2" type="ORF">Cpa01nite_35370</name>
</gene>
<evidence type="ECO:0000313" key="3">
    <source>
        <dbReference type="Proteomes" id="UP000642125"/>
    </source>
</evidence>
<protein>
    <submittedName>
        <fullName evidence="2">Uncharacterized protein</fullName>
    </submittedName>
</protein>
<reference evidence="2" key="1">
    <citation type="submission" date="2021-01" db="EMBL/GenBank/DDBJ databases">
        <title>Whole genome shotgun sequence of Cellulomonas pakistanensis NBRC 110800.</title>
        <authorList>
            <person name="Komaki H."/>
            <person name="Tamura T."/>
        </authorList>
    </citation>
    <scope>NUCLEOTIDE SEQUENCE</scope>
    <source>
        <strain evidence="2">NBRC 110800</strain>
    </source>
</reference>
<keyword evidence="3" id="KW-1185">Reference proteome</keyword>
<evidence type="ECO:0000256" key="1">
    <source>
        <dbReference type="SAM" id="MobiDB-lite"/>
    </source>
</evidence>
<evidence type="ECO:0000313" key="2">
    <source>
        <dbReference type="EMBL" id="GIG38156.1"/>
    </source>
</evidence>
<name>A0A919U541_9CELL</name>
<dbReference type="Proteomes" id="UP000642125">
    <property type="component" value="Unassembled WGS sequence"/>
</dbReference>
<proteinExistence type="predicted"/>
<comment type="caution">
    <text evidence="2">The sequence shown here is derived from an EMBL/GenBank/DDBJ whole genome shotgun (WGS) entry which is preliminary data.</text>
</comment>
<dbReference type="EMBL" id="BONO01000038">
    <property type="protein sequence ID" value="GIG38156.1"/>
    <property type="molecule type" value="Genomic_DNA"/>
</dbReference>